<evidence type="ECO:0000256" key="7">
    <source>
        <dbReference type="ARBA" id="ARBA00023146"/>
    </source>
</evidence>
<evidence type="ECO:0000256" key="1">
    <source>
        <dbReference type="ARBA" id="ARBA00005594"/>
    </source>
</evidence>
<dbReference type="AlphaFoldDB" id="A0A4Y7QEZ1"/>
<keyword evidence="5 9" id="KW-0067">ATP-binding</keyword>
<dbReference type="InterPro" id="IPR042559">
    <property type="entry name" value="Gln-tRNA-synth_Ib_RNA-bd_N_2"/>
</dbReference>
<feature type="domain" description="Glutamyl/glutaminyl-tRNA synthetase class Ib anti-codon binding" evidence="11">
    <location>
        <begin position="562"/>
        <end position="663"/>
    </location>
</feature>
<feature type="domain" description="Glutamyl/glutaminyl-tRNA synthetase class Ib catalytic" evidence="10">
    <location>
        <begin position="243"/>
        <end position="557"/>
    </location>
</feature>
<dbReference type="InterPro" id="IPR004514">
    <property type="entry name" value="Gln-tRNA-synth"/>
</dbReference>
<dbReference type="GO" id="GO:0004819">
    <property type="term" value="F:glutamine-tRNA ligase activity"/>
    <property type="evidence" value="ECO:0007669"/>
    <property type="project" value="UniProtKB-EC"/>
</dbReference>
<evidence type="ECO:0000256" key="6">
    <source>
        <dbReference type="ARBA" id="ARBA00022917"/>
    </source>
</evidence>
<evidence type="ECO:0000259" key="10">
    <source>
        <dbReference type="Pfam" id="PF00749"/>
    </source>
</evidence>
<evidence type="ECO:0000256" key="3">
    <source>
        <dbReference type="ARBA" id="ARBA00022598"/>
    </source>
</evidence>
<evidence type="ECO:0000256" key="2">
    <source>
        <dbReference type="ARBA" id="ARBA00012836"/>
    </source>
</evidence>
<dbReference type="Gene3D" id="1.10.10.2420">
    <property type="match status" value="1"/>
</dbReference>
<dbReference type="Gene3D" id="3.40.50.620">
    <property type="entry name" value="HUPs"/>
    <property type="match status" value="1"/>
</dbReference>
<dbReference type="SUPFAM" id="SSF52374">
    <property type="entry name" value="Nucleotidylyl transferase"/>
    <property type="match status" value="1"/>
</dbReference>
<gene>
    <name evidence="13" type="ORF">BD410DRAFT_717198</name>
</gene>
<dbReference type="GO" id="GO:0005524">
    <property type="term" value="F:ATP binding"/>
    <property type="evidence" value="ECO:0007669"/>
    <property type="project" value="UniProtKB-KW"/>
</dbReference>
<dbReference type="STRING" id="50990.A0A4Y7QEZ1"/>
<dbReference type="NCBIfam" id="TIGR00440">
    <property type="entry name" value="glnS"/>
    <property type="match status" value="1"/>
</dbReference>
<comment type="similarity">
    <text evidence="1 9">Belongs to the class-I aminoacyl-tRNA synthetase family.</text>
</comment>
<evidence type="ECO:0000313" key="13">
    <source>
        <dbReference type="EMBL" id="TDL25652.1"/>
    </source>
</evidence>
<dbReference type="InterPro" id="IPR050132">
    <property type="entry name" value="Gln/Glu-tRNA_Ligase"/>
</dbReference>
<dbReference type="EC" id="6.1.1.18" evidence="2"/>
<reference evidence="13 14" key="1">
    <citation type="submission" date="2018-06" db="EMBL/GenBank/DDBJ databases">
        <title>A transcriptomic atlas of mushroom development highlights an independent origin of complex multicellularity.</title>
        <authorList>
            <consortium name="DOE Joint Genome Institute"/>
            <person name="Krizsan K."/>
            <person name="Almasi E."/>
            <person name="Merenyi Z."/>
            <person name="Sahu N."/>
            <person name="Viragh M."/>
            <person name="Koszo T."/>
            <person name="Mondo S."/>
            <person name="Kiss B."/>
            <person name="Balint B."/>
            <person name="Kues U."/>
            <person name="Barry K."/>
            <person name="Hegedus J.C."/>
            <person name="Henrissat B."/>
            <person name="Johnson J."/>
            <person name="Lipzen A."/>
            <person name="Ohm R."/>
            <person name="Nagy I."/>
            <person name="Pangilinan J."/>
            <person name="Yan J."/>
            <person name="Xiong Y."/>
            <person name="Grigoriev I.V."/>
            <person name="Hibbett D.S."/>
            <person name="Nagy L.G."/>
        </authorList>
    </citation>
    <scope>NUCLEOTIDE SEQUENCE [LARGE SCALE GENOMIC DNA]</scope>
    <source>
        <strain evidence="13 14">SZMC22713</strain>
    </source>
</reference>
<keyword evidence="14" id="KW-1185">Reference proteome</keyword>
<dbReference type="SUPFAM" id="SSF50715">
    <property type="entry name" value="Ribosomal protein L25-like"/>
    <property type="match status" value="1"/>
</dbReference>
<dbReference type="Gene3D" id="1.10.8.1290">
    <property type="entry name" value="Glutaminyl-tRNA synthetase, non-specific RNA binding region part 1, domain 1"/>
    <property type="match status" value="1"/>
</dbReference>
<dbReference type="GO" id="GO:0005829">
    <property type="term" value="C:cytosol"/>
    <property type="evidence" value="ECO:0007669"/>
    <property type="project" value="TreeGrafter"/>
</dbReference>
<dbReference type="FunFam" id="3.40.50.620:FF:000037">
    <property type="entry name" value="Glutamine--tRNA ligase cytoplasmic"/>
    <property type="match status" value="1"/>
</dbReference>
<keyword evidence="3 9" id="KW-0436">Ligase</keyword>
<dbReference type="Proteomes" id="UP000294933">
    <property type="component" value="Unassembled WGS sequence"/>
</dbReference>
<comment type="catalytic activity">
    <reaction evidence="8">
        <text>tRNA(Gln) + L-glutamine + ATP = L-glutaminyl-tRNA(Gln) + AMP + diphosphate</text>
        <dbReference type="Rhea" id="RHEA:20121"/>
        <dbReference type="Rhea" id="RHEA-COMP:9662"/>
        <dbReference type="Rhea" id="RHEA-COMP:9681"/>
        <dbReference type="ChEBI" id="CHEBI:30616"/>
        <dbReference type="ChEBI" id="CHEBI:33019"/>
        <dbReference type="ChEBI" id="CHEBI:58359"/>
        <dbReference type="ChEBI" id="CHEBI:78442"/>
        <dbReference type="ChEBI" id="CHEBI:78521"/>
        <dbReference type="ChEBI" id="CHEBI:456215"/>
        <dbReference type="EC" id="6.1.1.18"/>
    </reaction>
</comment>
<evidence type="ECO:0000256" key="4">
    <source>
        <dbReference type="ARBA" id="ARBA00022741"/>
    </source>
</evidence>
<dbReference type="InterPro" id="IPR042558">
    <property type="entry name" value="Gln-tRNA-synth_Ib_RNA-bd_N_1"/>
</dbReference>
<evidence type="ECO:0000259" key="12">
    <source>
        <dbReference type="Pfam" id="PF04558"/>
    </source>
</evidence>
<dbReference type="PANTHER" id="PTHR43097:SF4">
    <property type="entry name" value="GLUTAMINE--TRNA LIGASE"/>
    <property type="match status" value="1"/>
</dbReference>
<evidence type="ECO:0000256" key="9">
    <source>
        <dbReference type="RuleBase" id="RU363037"/>
    </source>
</evidence>
<dbReference type="EMBL" id="ML170163">
    <property type="protein sequence ID" value="TDL25652.1"/>
    <property type="molecule type" value="Genomic_DNA"/>
</dbReference>
<proteinExistence type="inferred from homology"/>
<dbReference type="InterPro" id="IPR020056">
    <property type="entry name" value="Rbsml_bL25/Gln-tRNA_synth_N"/>
</dbReference>
<dbReference type="Gene3D" id="2.40.240.10">
    <property type="entry name" value="Ribosomal Protein L25, Chain P"/>
    <property type="match status" value="2"/>
</dbReference>
<name>A0A4Y7QEZ1_9AGAM</name>
<keyword evidence="4 9" id="KW-0547">Nucleotide-binding</keyword>
<organism evidence="13 14">
    <name type="scientific">Rickenella mellea</name>
    <dbReference type="NCBI Taxonomy" id="50990"/>
    <lineage>
        <taxon>Eukaryota</taxon>
        <taxon>Fungi</taxon>
        <taxon>Dikarya</taxon>
        <taxon>Basidiomycota</taxon>
        <taxon>Agaricomycotina</taxon>
        <taxon>Agaricomycetes</taxon>
        <taxon>Hymenochaetales</taxon>
        <taxon>Rickenellaceae</taxon>
        <taxon>Rickenella</taxon>
    </lineage>
</organism>
<dbReference type="InterPro" id="IPR020059">
    <property type="entry name" value="Glu/Gln-tRNA-synth_Ib_codon-bd"/>
</dbReference>
<keyword evidence="7 9" id="KW-0030">Aminoacyl-tRNA synthetase</keyword>
<evidence type="ECO:0000259" key="11">
    <source>
        <dbReference type="Pfam" id="PF03950"/>
    </source>
</evidence>
<dbReference type="InterPro" id="IPR020058">
    <property type="entry name" value="Glu/Gln-tRNA-synth_Ib_cat-dom"/>
</dbReference>
<feature type="domain" description="Glutaminyl-tRNA synthetase class Ib non-specific RNA-binding" evidence="12">
    <location>
        <begin position="12"/>
        <end position="168"/>
    </location>
</feature>
<accession>A0A4Y7QEZ1</accession>
<sequence length="816" mass="91604">MSPNTGYPGPQAIEFLESLGVNSEKIKDVSRRPKATTVLDDMIAANDLVKQKPSSHQGSLLASLAISGVDLNQPLRAHIVKDVMNGRICSHQQIIGATEYFEKGGLYEDTANYQMACGAGVVVSKDQIRETIQSYIEDHKEQLSLLKWNGMRQTLSDLKGSDKLKWANFGVVKEETEAFFAEMWGPKNGRAPTATKNVNKFQPFAEVPCMFEDGFLGGLHKPGEIEQAEPHLMEEHLAATGGKVITRFPPEPNGFLLTRSLEGHAKAIEVNFGFAKYHGGECNLRYDDTNPEVEEQKYYDSILETVRWLGYEPDRITYASDYFQRLYDTAKELIRRDKAYVCQCTRAELHVDRGGEKGDLGPRKACKHRNRPVSESLELFGQMQGGLLGESEAILRMKQDLDDPNPQMWDITAYRIRLTPHVRTGTKWKVYPTYDFTHCLCDSFENITHSLCTTEFVTSRQSYEWLCHALGVYTPRQSEYGRLNLTHTVLSKRKLLPLVHGGHVTGWDDPRLYTLIALRRRGVPPGAIRAFVKSLGVTTATTNTSTIRLEQSIRQYLESRTPRLMFVLRPVKVTIENLPEDFVLMIDRPLHPKDPTMGNTTVPFTRTVYIDSLDFRTESSKDYFRLTPGKSVGLLHVPHPITCTAFTTDPVTGAVVHIICHYDHSEVPVKPKAFVQWVAEHPPMQSPILVDQTRIFKPLFNCENPSAGQSLLDTINKDSLEVVAGALLEVGFWSVAKEATNAAKDESIASFNAKPLQPRGNECVRFQGLRTAYFALDSDAVVFRDGAQIVPGPYAGKDRIVLNQIVLLKEDARMAI</sequence>
<dbReference type="GO" id="GO:0006425">
    <property type="term" value="P:glutaminyl-tRNA aminoacylation"/>
    <property type="evidence" value="ECO:0007669"/>
    <property type="project" value="InterPro"/>
</dbReference>
<dbReference type="Pfam" id="PF00749">
    <property type="entry name" value="tRNA-synt_1c"/>
    <property type="match status" value="1"/>
</dbReference>
<dbReference type="PANTHER" id="PTHR43097">
    <property type="entry name" value="GLUTAMINE-TRNA LIGASE"/>
    <property type="match status" value="1"/>
</dbReference>
<dbReference type="Pfam" id="PF04558">
    <property type="entry name" value="tRNA_synt_1c_R1"/>
    <property type="match status" value="1"/>
</dbReference>
<evidence type="ECO:0000256" key="8">
    <source>
        <dbReference type="ARBA" id="ARBA00048270"/>
    </source>
</evidence>
<dbReference type="FunFam" id="2.40.240.10:FF:000007">
    <property type="entry name" value="Glutamine--tRNA ligase"/>
    <property type="match status" value="1"/>
</dbReference>
<keyword evidence="6 9" id="KW-0648">Protein biosynthesis</keyword>
<dbReference type="Pfam" id="PF03950">
    <property type="entry name" value="tRNA-synt_1c_C"/>
    <property type="match status" value="1"/>
</dbReference>
<evidence type="ECO:0000256" key="5">
    <source>
        <dbReference type="ARBA" id="ARBA00022840"/>
    </source>
</evidence>
<evidence type="ECO:0000313" key="14">
    <source>
        <dbReference type="Proteomes" id="UP000294933"/>
    </source>
</evidence>
<dbReference type="InterPro" id="IPR007639">
    <property type="entry name" value="Gln-tRNA-synth_Ib_RNA-bd_N"/>
</dbReference>
<dbReference type="InterPro" id="IPR014729">
    <property type="entry name" value="Rossmann-like_a/b/a_fold"/>
</dbReference>
<dbReference type="InterPro" id="IPR011035">
    <property type="entry name" value="Ribosomal_bL25/Gln-tRNA_synth"/>
</dbReference>
<protein>
    <recommendedName>
        <fullName evidence="2">glutamine--tRNA ligase</fullName>
        <ecNumber evidence="2">6.1.1.18</ecNumber>
    </recommendedName>
</protein>
<dbReference type="OrthoDB" id="10250478at2759"/>
<dbReference type="VEuPathDB" id="FungiDB:BD410DRAFT_717198"/>